<dbReference type="PATRIC" id="fig|1434110.4.peg.1687"/>
<accession>A0A0E3SEB4</accession>
<dbReference type="KEGG" id="mhor:MSHOH_1355"/>
<evidence type="ECO:0000313" key="2">
    <source>
        <dbReference type="Proteomes" id="UP000033101"/>
    </source>
</evidence>
<sequence>MQASATEVQNALGNLNYPIKKRQLVEEAKRQNVSNDVMQILENIPNREYDSSSNVMQEFEGFQKAVQVFHNRQYPARKQELVEEAKNLHVRDVIVRALEACPDKEYSSPADVFNECRARLQGENSI</sequence>
<dbReference type="RefSeq" id="WP_048138498.1">
    <property type="nucleotide sequence ID" value="NZ_BBCW01000038.1"/>
</dbReference>
<dbReference type="GeneID" id="24830542"/>
<gene>
    <name evidence="1" type="ORF">MSHOH_1355</name>
</gene>
<dbReference type="OrthoDB" id="107337at2157"/>
<dbReference type="HOGENOM" id="CLU_122696_0_0_2"/>
<organism evidence="1 2">
    <name type="scientific">Methanosarcina horonobensis HB-1 = JCM 15518</name>
    <dbReference type="NCBI Taxonomy" id="1434110"/>
    <lineage>
        <taxon>Archaea</taxon>
        <taxon>Methanobacteriati</taxon>
        <taxon>Methanobacteriota</taxon>
        <taxon>Stenosarchaea group</taxon>
        <taxon>Methanomicrobia</taxon>
        <taxon>Methanosarcinales</taxon>
        <taxon>Methanosarcinaceae</taxon>
        <taxon>Methanosarcina</taxon>
    </lineage>
</organism>
<dbReference type="AlphaFoldDB" id="A0A0E3SEB4"/>
<name>A0A0E3SEB4_9EURY</name>
<dbReference type="Proteomes" id="UP000033101">
    <property type="component" value="Chromosome"/>
</dbReference>
<evidence type="ECO:0008006" key="3">
    <source>
        <dbReference type="Google" id="ProtNLM"/>
    </source>
</evidence>
<proteinExistence type="predicted"/>
<dbReference type="Pfam" id="PF11387">
    <property type="entry name" value="DUF2795"/>
    <property type="match status" value="2"/>
</dbReference>
<dbReference type="EMBL" id="CP009516">
    <property type="protein sequence ID" value="AKB77838.1"/>
    <property type="molecule type" value="Genomic_DNA"/>
</dbReference>
<evidence type="ECO:0000313" key="1">
    <source>
        <dbReference type="EMBL" id="AKB77838.1"/>
    </source>
</evidence>
<protein>
    <recommendedName>
        <fullName evidence="3">DUF2795 domain-containing protein</fullName>
    </recommendedName>
</protein>
<dbReference type="InterPro" id="IPR021527">
    <property type="entry name" value="DUF2795"/>
</dbReference>
<keyword evidence="2" id="KW-1185">Reference proteome</keyword>
<reference evidence="1 2" key="1">
    <citation type="submission" date="2014-07" db="EMBL/GenBank/DDBJ databases">
        <title>Methanogenic archaea and the global carbon cycle.</title>
        <authorList>
            <person name="Henriksen J.R."/>
            <person name="Luke J."/>
            <person name="Reinhart S."/>
            <person name="Benedict M.N."/>
            <person name="Youngblut N.D."/>
            <person name="Metcalf M.E."/>
            <person name="Whitaker R.J."/>
            <person name="Metcalf W.W."/>
        </authorList>
    </citation>
    <scope>NUCLEOTIDE SEQUENCE [LARGE SCALE GENOMIC DNA]</scope>
    <source>
        <strain evidence="1 2">HB-1</strain>
    </source>
</reference>